<sequence length="77" mass="8539">MGPSKCKICNEAQIKYKCSTCLTPYCSSSACLKKHKDTWRHRGGQESVPNVGVKVYTALDNWKRWAAAIAIGVCSIF</sequence>
<organism evidence="1 2">
    <name type="scientific">Vaccinium darrowii</name>
    <dbReference type="NCBI Taxonomy" id="229202"/>
    <lineage>
        <taxon>Eukaryota</taxon>
        <taxon>Viridiplantae</taxon>
        <taxon>Streptophyta</taxon>
        <taxon>Embryophyta</taxon>
        <taxon>Tracheophyta</taxon>
        <taxon>Spermatophyta</taxon>
        <taxon>Magnoliopsida</taxon>
        <taxon>eudicotyledons</taxon>
        <taxon>Gunneridae</taxon>
        <taxon>Pentapetalae</taxon>
        <taxon>asterids</taxon>
        <taxon>Ericales</taxon>
        <taxon>Ericaceae</taxon>
        <taxon>Vaccinioideae</taxon>
        <taxon>Vaccinieae</taxon>
        <taxon>Vaccinium</taxon>
    </lineage>
</organism>
<accession>A0ACB7ZF50</accession>
<name>A0ACB7ZF50_9ERIC</name>
<proteinExistence type="predicted"/>
<evidence type="ECO:0000313" key="2">
    <source>
        <dbReference type="Proteomes" id="UP000828048"/>
    </source>
</evidence>
<dbReference type="EMBL" id="CM037162">
    <property type="protein sequence ID" value="KAH7864533.1"/>
    <property type="molecule type" value="Genomic_DNA"/>
</dbReference>
<gene>
    <name evidence="1" type="ORF">Vadar_030663</name>
</gene>
<keyword evidence="2" id="KW-1185">Reference proteome</keyword>
<evidence type="ECO:0000313" key="1">
    <source>
        <dbReference type="EMBL" id="KAH7864533.1"/>
    </source>
</evidence>
<reference evidence="1 2" key="1">
    <citation type="journal article" date="2021" name="Hortic Res">
        <title>High-quality reference genome and annotation aids understanding of berry development for evergreen blueberry (Vaccinium darrowii).</title>
        <authorList>
            <person name="Yu J."/>
            <person name="Hulse-Kemp A.M."/>
            <person name="Babiker E."/>
            <person name="Staton M."/>
        </authorList>
    </citation>
    <scope>NUCLEOTIDE SEQUENCE [LARGE SCALE GENOMIC DNA]</scope>
    <source>
        <strain evidence="2">cv. NJ 8807/NJ 8810</strain>
        <tissue evidence="1">Young leaf</tissue>
    </source>
</reference>
<comment type="caution">
    <text evidence="1">The sequence shown here is derived from an EMBL/GenBank/DDBJ whole genome shotgun (WGS) entry which is preliminary data.</text>
</comment>
<protein>
    <submittedName>
        <fullName evidence="1">Uncharacterized protein</fullName>
    </submittedName>
</protein>
<dbReference type="Proteomes" id="UP000828048">
    <property type="component" value="Chromosome 12"/>
</dbReference>